<evidence type="ECO:0000259" key="1">
    <source>
        <dbReference type="Pfam" id="PF13360"/>
    </source>
</evidence>
<evidence type="ECO:0000313" key="2">
    <source>
        <dbReference type="EMBL" id="SDN50023.1"/>
    </source>
</evidence>
<dbReference type="PANTHER" id="PTHR34512:SF30">
    <property type="entry name" value="OUTER MEMBRANE PROTEIN ASSEMBLY FACTOR BAMB"/>
    <property type="match status" value="1"/>
</dbReference>
<feature type="domain" description="Pyrrolo-quinoline quinone repeat" evidence="1">
    <location>
        <begin position="57"/>
        <end position="192"/>
    </location>
</feature>
<dbReference type="InterPro" id="IPR011047">
    <property type="entry name" value="Quinoprotein_ADH-like_sf"/>
</dbReference>
<dbReference type="STRING" id="996166.SAMN05192554_1502"/>
<protein>
    <submittedName>
        <fullName evidence="2">Outer membrane protein assembly factor BamB, contains PQQ-like beta-propeller repeat</fullName>
    </submittedName>
</protein>
<sequence length="367" mass="38874">MRDLTRREIVATVGGAVGVTSGCLGILDSSTGSDWQQWGHDAQNTCYVPNGVEISGVPGNSWEGQISIGMPPGVQDSTVYSGSGVDGLVAVDIADGSRKWTFERPTTIQSTPAIRNGSVYVADINGTVYSVSKSGDEEWQTNISGDVGFSAVSLASDDVFIQTDDGALHCLDASNGEQRWSTPAHGRPAQSNLAPAVLDSAVYVSQDQLRAYDTSDGSQIWESSLAERVRTAPSVDNSHVYAGSKDGTLFAVDRRTGETRWSYSTGGELRSSTPVLADESVYAGNLAGKLFSINASDGTENWSLTTETWITSATSVAGETLYVYSGSSRMAAYESETGELKWATEPEQIPVMSTGCVESLDGVEIGR</sequence>
<feature type="domain" description="Pyrrolo-quinoline quinone repeat" evidence="1">
    <location>
        <begin position="196"/>
        <end position="347"/>
    </location>
</feature>
<dbReference type="OrthoDB" id="145878at2157"/>
<dbReference type="PANTHER" id="PTHR34512">
    <property type="entry name" value="CELL SURFACE PROTEIN"/>
    <property type="match status" value="1"/>
</dbReference>
<proteinExistence type="predicted"/>
<dbReference type="RefSeq" id="WP_089736596.1">
    <property type="nucleotide sequence ID" value="NZ_FNIA01000050.1"/>
</dbReference>
<gene>
    <name evidence="2" type="ORF">SAMN05192554_1502</name>
</gene>
<accession>A0A1H0BWR6</accession>
<organism evidence="2 3">
    <name type="scientific">Haloarchaeobius iranensis</name>
    <dbReference type="NCBI Taxonomy" id="996166"/>
    <lineage>
        <taxon>Archaea</taxon>
        <taxon>Methanobacteriati</taxon>
        <taxon>Methanobacteriota</taxon>
        <taxon>Stenosarchaea group</taxon>
        <taxon>Halobacteria</taxon>
        <taxon>Halobacteriales</taxon>
        <taxon>Halorubellaceae</taxon>
        <taxon>Haloarchaeobius</taxon>
    </lineage>
</organism>
<dbReference type="InterPro" id="IPR018391">
    <property type="entry name" value="PQQ_b-propeller_rpt"/>
</dbReference>
<dbReference type="Gene3D" id="2.130.10.10">
    <property type="entry name" value="YVTN repeat-like/Quinoprotein amine dehydrogenase"/>
    <property type="match status" value="2"/>
</dbReference>
<dbReference type="Proteomes" id="UP000199370">
    <property type="component" value="Unassembled WGS sequence"/>
</dbReference>
<keyword evidence="3" id="KW-1185">Reference proteome</keyword>
<dbReference type="SUPFAM" id="SSF50998">
    <property type="entry name" value="Quinoprotein alcohol dehydrogenase-like"/>
    <property type="match status" value="2"/>
</dbReference>
<dbReference type="PROSITE" id="PS51257">
    <property type="entry name" value="PROKAR_LIPOPROTEIN"/>
    <property type="match status" value="1"/>
</dbReference>
<name>A0A1H0BWR6_9EURY</name>
<reference evidence="2 3" key="1">
    <citation type="submission" date="2016-10" db="EMBL/GenBank/DDBJ databases">
        <authorList>
            <person name="de Groot N.N."/>
        </authorList>
    </citation>
    <scope>NUCLEOTIDE SEQUENCE [LARGE SCALE GENOMIC DNA]</scope>
    <source>
        <strain evidence="3">EB21,IBRC-M 10013,KCTC 4048</strain>
    </source>
</reference>
<dbReference type="InterPro" id="IPR015943">
    <property type="entry name" value="WD40/YVTN_repeat-like_dom_sf"/>
</dbReference>
<dbReference type="SMART" id="SM00564">
    <property type="entry name" value="PQQ"/>
    <property type="match status" value="7"/>
</dbReference>
<dbReference type="EMBL" id="FNIA01000050">
    <property type="protein sequence ID" value="SDN50023.1"/>
    <property type="molecule type" value="Genomic_DNA"/>
</dbReference>
<dbReference type="InterPro" id="IPR002372">
    <property type="entry name" value="PQQ_rpt_dom"/>
</dbReference>
<dbReference type="Pfam" id="PF13360">
    <property type="entry name" value="PQQ_2"/>
    <property type="match status" value="2"/>
</dbReference>
<evidence type="ECO:0000313" key="3">
    <source>
        <dbReference type="Proteomes" id="UP000199370"/>
    </source>
</evidence>
<dbReference type="AlphaFoldDB" id="A0A1H0BWR6"/>